<dbReference type="PATRIC" id="fig|762968.3.peg.1195"/>
<protein>
    <recommendedName>
        <fullName evidence="3">FG-GAP repeat protein</fullName>
    </recommendedName>
</protein>
<gene>
    <name evidence="1" type="ORF">HMPREF9441_01339</name>
</gene>
<accession>G5SPQ6</accession>
<proteinExistence type="predicted"/>
<dbReference type="AlphaFoldDB" id="G5SPQ6"/>
<organism evidence="1 2">
    <name type="scientific">Paraprevotella clara YIT 11840</name>
    <dbReference type="NCBI Taxonomy" id="762968"/>
    <lineage>
        <taxon>Bacteria</taxon>
        <taxon>Pseudomonadati</taxon>
        <taxon>Bacteroidota</taxon>
        <taxon>Bacteroidia</taxon>
        <taxon>Bacteroidales</taxon>
        <taxon>Prevotellaceae</taxon>
        <taxon>Paraprevotella</taxon>
    </lineage>
</organism>
<dbReference type="STRING" id="762968.HMPREF9441_01339"/>
<reference evidence="1 2" key="1">
    <citation type="submission" date="2011-03" db="EMBL/GenBank/DDBJ databases">
        <authorList>
            <person name="Weinstock G."/>
            <person name="Sodergren E."/>
            <person name="Clifton S."/>
            <person name="Fulton L."/>
            <person name="Fulton B."/>
            <person name="Courtney L."/>
            <person name="Fronick C."/>
            <person name="Harrison M."/>
            <person name="Strong C."/>
            <person name="Farmer C."/>
            <person name="Delahaunty K."/>
            <person name="Markovic C."/>
            <person name="Hall O."/>
            <person name="Minx P."/>
            <person name="Tomlinson C."/>
            <person name="Mitreva M."/>
            <person name="Hou S."/>
            <person name="Chen J."/>
            <person name="Wollam A."/>
            <person name="Pepin K.H."/>
            <person name="Johnson M."/>
            <person name="Bhonagiri V."/>
            <person name="Zhang X."/>
            <person name="Suruliraj S."/>
            <person name="Warren W."/>
            <person name="Chinwalla A."/>
            <person name="Mardis E.R."/>
            <person name="Wilson R.K."/>
        </authorList>
    </citation>
    <scope>NUCLEOTIDE SEQUENCE [LARGE SCALE GENOMIC DNA]</scope>
    <source>
        <strain evidence="1 2">YIT 11840</strain>
    </source>
</reference>
<dbReference type="HOGENOM" id="CLU_105056_0_0_10"/>
<sequence>MNLDEPMKGATSIIRILVVGTACLPAACTDKDSCFSYSFENGLKGEIRLEHIHDSLSVLRHFIDGTEVSEWELPYPVYRFDCGDLTGDGTPEIAVGVIKPTRYFPHPEKRLFLFKLYKGRLIRPLWMGSRLARPLVDFHILRDSVPARVCTTERVSDGTLVQALYRQEGFGLAFERDLPNP</sequence>
<evidence type="ECO:0000313" key="1">
    <source>
        <dbReference type="EMBL" id="EHH00760.1"/>
    </source>
</evidence>
<dbReference type="eggNOG" id="ENOG50334TM">
    <property type="taxonomic scope" value="Bacteria"/>
</dbReference>
<dbReference type="EMBL" id="AFFY01000018">
    <property type="protein sequence ID" value="EHH00760.1"/>
    <property type="molecule type" value="Genomic_DNA"/>
</dbReference>
<comment type="caution">
    <text evidence="1">The sequence shown here is derived from an EMBL/GenBank/DDBJ whole genome shotgun (WGS) entry which is preliminary data.</text>
</comment>
<dbReference type="Proteomes" id="UP000003598">
    <property type="component" value="Unassembled WGS sequence"/>
</dbReference>
<keyword evidence="2" id="KW-1185">Reference proteome</keyword>
<dbReference type="OrthoDB" id="1707115at2"/>
<evidence type="ECO:0000313" key="2">
    <source>
        <dbReference type="Proteomes" id="UP000003598"/>
    </source>
</evidence>
<evidence type="ECO:0008006" key="3">
    <source>
        <dbReference type="Google" id="ProtNLM"/>
    </source>
</evidence>
<name>G5SPQ6_9BACT</name>